<dbReference type="PANTHER" id="PTHR43048:SF6">
    <property type="entry name" value="BLR8189 PROTEIN"/>
    <property type="match status" value="1"/>
</dbReference>
<keyword evidence="5" id="KW-1185">Reference proteome</keyword>
<dbReference type="SUPFAM" id="SSF54427">
    <property type="entry name" value="NTF2-like"/>
    <property type="match status" value="1"/>
</dbReference>
<dbReference type="InterPro" id="IPR032710">
    <property type="entry name" value="NTF2-like_dom_sf"/>
</dbReference>
<gene>
    <name evidence="4" type="ORF">HBF26_13285</name>
</gene>
<dbReference type="Pfam" id="PF12680">
    <property type="entry name" value="SnoaL_2"/>
    <property type="match status" value="1"/>
</dbReference>
<name>A0ABX0Q684_9GAMM</name>
<protein>
    <submittedName>
        <fullName evidence="4">SnoaL-like domain-containing protein</fullName>
    </submittedName>
</protein>
<comment type="caution">
    <text evidence="4">The sequence shown here is derived from an EMBL/GenBank/DDBJ whole genome shotgun (WGS) entry which is preliminary data.</text>
</comment>
<sequence length="329" mass="35349">MKLLLLPTALAAAALLAFTPTSTAATPESTGPAPAIDVRGVDHVGINVPDVNEAARFFRDMFGFVPVTDMEDIPVDAAFKTTFNMHADAKVKAIRMLRAGDGANIELFQFDAPDSVRDQPHYDDIGSSHIALYTDDIDKAVATLRAKGIKVLTDPIRMTQGPASGNSWVYFITPWGSKMELVSYPNGQAGERAAGVQLWKAPKASGKPLDRTIVDKLVKNYVGMLNDRDATSRAKTIDACYTYETVFNDPEGLIEGKAALNTLVGKLQATNKNFEFRVTGAVTIQNGAVRVPWSFGPAAQPKKITGEDILTIIDGKIAGTTVFLNGGPH</sequence>
<reference evidence="4 5" key="1">
    <citation type="journal article" date="2011" name="Curr. Microbiol.">
        <title>Luteibacter jiangsuensis sp. nov.: a methamidophos-degrading bacterium isolated from a methamidophos-manufacturing factory.</title>
        <authorList>
            <person name="Wang L."/>
            <person name="Wang G.L."/>
            <person name="Li S.P."/>
            <person name="Jiang J.D."/>
        </authorList>
    </citation>
    <scope>NUCLEOTIDE SEQUENCE [LARGE SCALE GENOMIC DNA]</scope>
    <source>
        <strain evidence="4 5">CGMCC 1.10133</strain>
    </source>
</reference>
<keyword evidence="2" id="KW-0732">Signal</keyword>
<dbReference type="Pfam" id="PF00903">
    <property type="entry name" value="Glyoxalase"/>
    <property type="match status" value="1"/>
</dbReference>
<feature type="domain" description="VOC" evidence="3">
    <location>
        <begin position="40"/>
        <end position="184"/>
    </location>
</feature>
<keyword evidence="1" id="KW-0479">Metal-binding</keyword>
<dbReference type="InterPro" id="IPR004360">
    <property type="entry name" value="Glyas_Fos-R_dOase_dom"/>
</dbReference>
<evidence type="ECO:0000259" key="3">
    <source>
        <dbReference type="PROSITE" id="PS51819"/>
    </source>
</evidence>
<evidence type="ECO:0000313" key="4">
    <source>
        <dbReference type="EMBL" id="NID05868.1"/>
    </source>
</evidence>
<dbReference type="InterPro" id="IPR037401">
    <property type="entry name" value="SnoaL-like"/>
</dbReference>
<dbReference type="Proteomes" id="UP001429601">
    <property type="component" value="Unassembled WGS sequence"/>
</dbReference>
<dbReference type="RefSeq" id="WP_167127259.1">
    <property type="nucleotide sequence ID" value="NZ_JAAQQR010000005.1"/>
</dbReference>
<dbReference type="InterPro" id="IPR037523">
    <property type="entry name" value="VOC_core"/>
</dbReference>
<evidence type="ECO:0000256" key="2">
    <source>
        <dbReference type="SAM" id="SignalP"/>
    </source>
</evidence>
<proteinExistence type="predicted"/>
<feature type="signal peptide" evidence="2">
    <location>
        <begin position="1"/>
        <end position="24"/>
    </location>
</feature>
<evidence type="ECO:0000256" key="1">
    <source>
        <dbReference type="ARBA" id="ARBA00022723"/>
    </source>
</evidence>
<dbReference type="SUPFAM" id="SSF54593">
    <property type="entry name" value="Glyoxalase/Bleomycin resistance protein/Dihydroxybiphenyl dioxygenase"/>
    <property type="match status" value="1"/>
</dbReference>
<dbReference type="EMBL" id="JAAQQR010000005">
    <property type="protein sequence ID" value="NID05868.1"/>
    <property type="molecule type" value="Genomic_DNA"/>
</dbReference>
<dbReference type="InterPro" id="IPR051785">
    <property type="entry name" value="MMCE/EMCE_epimerase"/>
</dbReference>
<organism evidence="4 5">
    <name type="scientific">Luteibacter jiangsuensis</name>
    <dbReference type="NCBI Taxonomy" id="637577"/>
    <lineage>
        <taxon>Bacteria</taxon>
        <taxon>Pseudomonadati</taxon>
        <taxon>Pseudomonadota</taxon>
        <taxon>Gammaproteobacteria</taxon>
        <taxon>Lysobacterales</taxon>
        <taxon>Rhodanobacteraceae</taxon>
        <taxon>Luteibacter</taxon>
    </lineage>
</organism>
<feature type="chain" id="PRO_5045500070" evidence="2">
    <location>
        <begin position="25"/>
        <end position="329"/>
    </location>
</feature>
<dbReference type="PROSITE" id="PS51819">
    <property type="entry name" value="VOC"/>
    <property type="match status" value="1"/>
</dbReference>
<dbReference type="PANTHER" id="PTHR43048">
    <property type="entry name" value="METHYLMALONYL-COA EPIMERASE"/>
    <property type="match status" value="1"/>
</dbReference>
<evidence type="ECO:0000313" key="5">
    <source>
        <dbReference type="Proteomes" id="UP001429601"/>
    </source>
</evidence>
<dbReference type="Gene3D" id="3.10.450.50">
    <property type="match status" value="1"/>
</dbReference>
<dbReference type="Gene3D" id="3.10.180.10">
    <property type="entry name" value="2,3-Dihydroxybiphenyl 1,2-Dioxygenase, domain 1"/>
    <property type="match status" value="1"/>
</dbReference>
<dbReference type="InterPro" id="IPR029068">
    <property type="entry name" value="Glyas_Bleomycin-R_OHBP_Dase"/>
</dbReference>
<accession>A0ABX0Q684</accession>